<name>A0A2K9NC47_9PROT</name>
<dbReference type="PANTHER" id="PTHR30535:SF34">
    <property type="entry name" value="MOLYBDATE-BINDING PROTEIN MOLA"/>
    <property type="match status" value="1"/>
</dbReference>
<proteinExistence type="predicted"/>
<evidence type="ECO:0000256" key="2">
    <source>
        <dbReference type="SAM" id="Phobius"/>
    </source>
</evidence>
<feature type="transmembrane region" description="Helical" evidence="2">
    <location>
        <begin position="59"/>
        <end position="78"/>
    </location>
</feature>
<reference evidence="4 5" key="1">
    <citation type="submission" date="2017-12" db="EMBL/GenBank/DDBJ databases">
        <title>Genomes of bacteria within cyanobacterial aggregates.</title>
        <authorList>
            <person name="Cai H."/>
        </authorList>
    </citation>
    <scope>NUCLEOTIDE SEQUENCE [LARGE SCALE GENOMIC DNA]</scope>
    <source>
        <strain evidence="4 5">TH16</strain>
    </source>
</reference>
<keyword evidence="5" id="KW-1185">Reference proteome</keyword>
<protein>
    <submittedName>
        <fullName evidence="4">ABC transporter substrate-binding protein</fullName>
    </submittedName>
</protein>
<gene>
    <name evidence="4" type="ORF">C0V82_10295</name>
</gene>
<dbReference type="PANTHER" id="PTHR30535">
    <property type="entry name" value="VITAMIN B12-BINDING PROTEIN"/>
    <property type="match status" value="1"/>
</dbReference>
<evidence type="ECO:0000256" key="1">
    <source>
        <dbReference type="SAM" id="MobiDB-lite"/>
    </source>
</evidence>
<dbReference type="InterPro" id="IPR002491">
    <property type="entry name" value="ABC_transptr_periplasmic_BD"/>
</dbReference>
<dbReference type="KEGG" id="ncb:C0V82_10295"/>
<dbReference type="InterPro" id="IPR050902">
    <property type="entry name" value="ABC_Transporter_SBP"/>
</dbReference>
<dbReference type="AlphaFoldDB" id="A0A2K9NC47"/>
<feature type="domain" description="Fe/B12 periplasmic-binding" evidence="3">
    <location>
        <begin position="84"/>
        <end position="338"/>
    </location>
</feature>
<sequence length="341" mass="35238">MRGRRSIIDASPRLARSVATALCTIKSRPPVHRRSGSKDSIVPTMPAANPRERRGSTGLSVFGLLCVAIMAALSPIAAKAGPARVVSLNLCTDQLVLALLPPERIAALSFLASDPGLSALSDQVGSIPLVQGMAEEVLPLKPDLVLVGTYTTRPTVALLRARGVTVMEVGLVNDFDGIRAQIRTIAAALDVAAKGEELIARMDATLAAAVPAADDTHRPRVLSLAPGAFTAGAGTLSDAVMRAAGLTNYAADKGLTGYGYLPVETVAADPPDLLIANTDEKGHPSLNGQMLAHPALSRAVPPAARPTVPGKLWTCGGPFTADAVALLAAARKRLLSTRVSP</sequence>
<accession>A0A2K9NC47</accession>
<dbReference type="Gene3D" id="3.40.50.1980">
    <property type="entry name" value="Nitrogenase molybdenum iron protein domain"/>
    <property type="match status" value="2"/>
</dbReference>
<dbReference type="PROSITE" id="PS50983">
    <property type="entry name" value="FE_B12_PBP"/>
    <property type="match status" value="1"/>
</dbReference>
<organism evidence="4 5">
    <name type="scientific">Niveispirillum cyanobacteriorum</name>
    <dbReference type="NCBI Taxonomy" id="1612173"/>
    <lineage>
        <taxon>Bacteria</taxon>
        <taxon>Pseudomonadati</taxon>
        <taxon>Pseudomonadota</taxon>
        <taxon>Alphaproteobacteria</taxon>
        <taxon>Rhodospirillales</taxon>
        <taxon>Azospirillaceae</taxon>
        <taxon>Niveispirillum</taxon>
    </lineage>
</organism>
<keyword evidence="2" id="KW-0472">Membrane</keyword>
<feature type="region of interest" description="Disordered" evidence="1">
    <location>
        <begin position="29"/>
        <end position="54"/>
    </location>
</feature>
<keyword evidence="2" id="KW-1133">Transmembrane helix</keyword>
<evidence type="ECO:0000313" key="5">
    <source>
        <dbReference type="Proteomes" id="UP000234752"/>
    </source>
</evidence>
<dbReference type="Pfam" id="PF01497">
    <property type="entry name" value="Peripla_BP_2"/>
    <property type="match status" value="1"/>
</dbReference>
<dbReference type="SUPFAM" id="SSF53807">
    <property type="entry name" value="Helical backbone' metal receptor"/>
    <property type="match status" value="1"/>
</dbReference>
<keyword evidence="2" id="KW-0812">Transmembrane</keyword>
<evidence type="ECO:0000313" key="4">
    <source>
        <dbReference type="EMBL" id="AUN30582.1"/>
    </source>
</evidence>
<dbReference type="Proteomes" id="UP000234752">
    <property type="component" value="Chromosome eg_1"/>
</dbReference>
<dbReference type="EMBL" id="CP025611">
    <property type="protein sequence ID" value="AUN30582.1"/>
    <property type="molecule type" value="Genomic_DNA"/>
</dbReference>
<evidence type="ECO:0000259" key="3">
    <source>
        <dbReference type="PROSITE" id="PS50983"/>
    </source>
</evidence>